<organism evidence="3">
    <name type="scientific">Thrips palmi</name>
    <name type="common">Melon thrips</name>
    <dbReference type="NCBI Taxonomy" id="161013"/>
    <lineage>
        <taxon>Eukaryota</taxon>
        <taxon>Metazoa</taxon>
        <taxon>Ecdysozoa</taxon>
        <taxon>Arthropoda</taxon>
        <taxon>Hexapoda</taxon>
        <taxon>Insecta</taxon>
        <taxon>Pterygota</taxon>
        <taxon>Neoptera</taxon>
        <taxon>Paraneoptera</taxon>
        <taxon>Thysanoptera</taxon>
        <taxon>Terebrantia</taxon>
        <taxon>Thripoidea</taxon>
        <taxon>Thripidae</taxon>
        <taxon>Thrips</taxon>
    </lineage>
</organism>
<evidence type="ECO:0000313" key="3">
    <source>
        <dbReference type="RefSeq" id="XP_034240047.1"/>
    </source>
</evidence>
<dbReference type="OrthoDB" id="10493967at2759"/>
<dbReference type="AlphaFoldDB" id="A0A6P8Z0G1"/>
<dbReference type="KEGG" id="tpal:117644584"/>
<keyword evidence="1" id="KW-0472">Membrane</keyword>
<proteinExistence type="predicted"/>
<dbReference type="GeneID" id="117644584"/>
<evidence type="ECO:0000313" key="2">
    <source>
        <dbReference type="Proteomes" id="UP000515158"/>
    </source>
</evidence>
<dbReference type="Proteomes" id="UP000515158">
    <property type="component" value="Unplaced"/>
</dbReference>
<keyword evidence="1" id="KW-1133">Transmembrane helix</keyword>
<name>A0A6P8Z0G1_THRPL</name>
<dbReference type="InParanoid" id="A0A6P8Z0G1"/>
<evidence type="ECO:0000256" key="1">
    <source>
        <dbReference type="SAM" id="Phobius"/>
    </source>
</evidence>
<reference evidence="3" key="1">
    <citation type="submission" date="2025-08" db="UniProtKB">
        <authorList>
            <consortium name="RefSeq"/>
        </authorList>
    </citation>
    <scope>IDENTIFICATION</scope>
    <source>
        <tissue evidence="3">Total insect</tissue>
    </source>
</reference>
<keyword evidence="1" id="KW-0812">Transmembrane</keyword>
<sequence>MQAWSVVAAFSVVAPVVFQGRLAMGMWPWFPGTLGLGLGGLVQAVSAYPMAFPVYAAFILTWSLTEALAALFLVAGDRLALSTNRRQVQEVAHRHADLCHLSKAVAALLENQLTVMTVGMLLTPALSTVMAVKGTFDVFCATSIPFLLPFYIMCRAGERLEDASRSMSQAAYTCFSNSLDPHRASDDTREHRVLLVMMTRAARQTSMEVFRGTVRYNLHTCHEAFKSWYSMLQYLLNAPDGS</sequence>
<dbReference type="RefSeq" id="XP_034240047.1">
    <property type="nucleotide sequence ID" value="XM_034384156.1"/>
</dbReference>
<accession>A0A6P8Z0G1</accession>
<gene>
    <name evidence="3" type="primary">LOC117644584</name>
</gene>
<keyword evidence="2" id="KW-1185">Reference proteome</keyword>
<feature type="transmembrane region" description="Helical" evidence="1">
    <location>
        <begin position="55"/>
        <end position="76"/>
    </location>
</feature>
<protein>
    <submittedName>
        <fullName evidence="3">Uncharacterized protein LOC117644584</fullName>
    </submittedName>
</protein>